<dbReference type="Proteomes" id="UP000071641">
    <property type="component" value="Unassembled WGS sequence"/>
</dbReference>
<accession>A0A128EUT9</accession>
<name>A0A128EUT9_9GAMM</name>
<evidence type="ECO:0000313" key="2">
    <source>
        <dbReference type="Proteomes" id="UP000071641"/>
    </source>
</evidence>
<proteinExistence type="predicted"/>
<keyword evidence="2" id="KW-1185">Reference proteome</keyword>
<dbReference type="AlphaFoldDB" id="A0A128EUT9"/>
<dbReference type="EMBL" id="FIZX01000001">
    <property type="protein sequence ID" value="CZF78359.1"/>
    <property type="molecule type" value="Genomic_DNA"/>
</dbReference>
<reference evidence="2" key="1">
    <citation type="submission" date="2016-02" db="EMBL/GenBank/DDBJ databases">
        <authorList>
            <person name="Rodrigo-Torres Lidia"/>
            <person name="Arahal R.David."/>
        </authorList>
    </citation>
    <scope>NUCLEOTIDE SEQUENCE [LARGE SCALE GENOMIC DNA]</scope>
    <source>
        <strain evidence="2">CECT 9029</strain>
    </source>
</reference>
<evidence type="ECO:0000313" key="1">
    <source>
        <dbReference type="EMBL" id="CZF78359.1"/>
    </source>
</evidence>
<protein>
    <submittedName>
        <fullName evidence="1">Uncharacterized protein</fullName>
    </submittedName>
</protein>
<sequence>MEKRRFKRSERETDIEKTLKRIRGGFKKYNKLLTEEPIHLFSPEALYEKSK</sequence>
<organism evidence="1 2">
    <name type="scientific">Grimontia celer</name>
    <dbReference type="NCBI Taxonomy" id="1796497"/>
    <lineage>
        <taxon>Bacteria</taxon>
        <taxon>Pseudomonadati</taxon>
        <taxon>Pseudomonadota</taxon>
        <taxon>Gammaproteobacteria</taxon>
        <taxon>Vibrionales</taxon>
        <taxon>Vibrionaceae</taxon>
        <taxon>Grimontia</taxon>
    </lineage>
</organism>
<dbReference type="RefSeq" id="WP_157487763.1">
    <property type="nucleotide sequence ID" value="NZ_FIZX01000001.1"/>
</dbReference>
<gene>
    <name evidence="1" type="ORF">GCE9029_00790</name>
</gene>